<evidence type="ECO:0000313" key="9">
    <source>
        <dbReference type="EMBL" id="CAD9505805.1"/>
    </source>
</evidence>
<name>A0A6U0H485_9STRA</name>
<evidence type="ECO:0000256" key="4">
    <source>
        <dbReference type="ARBA" id="ARBA00022989"/>
    </source>
</evidence>
<dbReference type="AlphaFoldDB" id="A0A6U0H485"/>
<keyword evidence="4 6" id="KW-1133">Transmembrane helix</keyword>
<evidence type="ECO:0000256" key="8">
    <source>
        <dbReference type="SAM" id="SignalP"/>
    </source>
</evidence>
<evidence type="ECO:0000256" key="1">
    <source>
        <dbReference type="ARBA" id="ARBA00004141"/>
    </source>
</evidence>
<dbReference type="PANTHER" id="PTHR11266">
    <property type="entry name" value="PEROXISOMAL MEMBRANE PROTEIN 2, PXMP2 MPV17"/>
    <property type="match status" value="1"/>
</dbReference>
<dbReference type="InterPro" id="IPR007248">
    <property type="entry name" value="Mpv17_PMP22"/>
</dbReference>
<keyword evidence="3 6" id="KW-0812">Transmembrane</keyword>
<accession>A0A6U0H485</accession>
<evidence type="ECO:0008006" key="11">
    <source>
        <dbReference type="Google" id="ProtNLM"/>
    </source>
</evidence>
<evidence type="ECO:0000256" key="5">
    <source>
        <dbReference type="ARBA" id="ARBA00023136"/>
    </source>
</evidence>
<dbReference type="GO" id="GO:0016020">
    <property type="term" value="C:membrane"/>
    <property type="evidence" value="ECO:0007669"/>
    <property type="project" value="UniProtKB-SubCell"/>
</dbReference>
<feature type="signal peptide" evidence="8">
    <location>
        <begin position="1"/>
        <end position="23"/>
    </location>
</feature>
<keyword evidence="8" id="KW-0732">Signal</keyword>
<evidence type="ECO:0000256" key="6">
    <source>
        <dbReference type="RuleBase" id="RU363053"/>
    </source>
</evidence>
<proteinExistence type="inferred from homology"/>
<dbReference type="EMBL" id="HBGV01014424">
    <property type="protein sequence ID" value="CAD9505805.1"/>
    <property type="molecule type" value="Transcribed_RNA"/>
</dbReference>
<sequence length="295" mass="33387">MATNRTILMLVIISCTLWAVVSAASFDDAWMAYKAALKTTPIITKSITSAIIMILSDTITQRVEMTLTGRTTAPVAPNLKISLLFYKGEGAPKTFEHDWVRTLHTAITGLAYSGPVAHFWYQNLEKIVTVKHRLLGLLLRSLLDAIIFSPFTIAGYFTVRTILEGTGIESLKEKLRTKWLRALFGAWQFWPMINLFMFALVPLQFRVLYSNIMSLLWTGYLTFMNQSRANHTTTTEKEEDETKKIPREGASLDGPSTKTHGVDENRRFSNGSRKRNSMVSDGLRSSFCDDLIFER</sequence>
<keyword evidence="5 6" id="KW-0472">Membrane</keyword>
<feature type="transmembrane region" description="Helical" evidence="6">
    <location>
        <begin position="137"/>
        <end position="159"/>
    </location>
</feature>
<evidence type="ECO:0000256" key="2">
    <source>
        <dbReference type="ARBA" id="ARBA00006824"/>
    </source>
</evidence>
<dbReference type="EMBL" id="HBGV01014425">
    <property type="protein sequence ID" value="CAD9505806.1"/>
    <property type="molecule type" value="Transcribed_RNA"/>
</dbReference>
<comment type="subcellular location">
    <subcellularLocation>
        <location evidence="1">Membrane</location>
        <topology evidence="1">Multi-pass membrane protein</topology>
    </subcellularLocation>
</comment>
<dbReference type="GO" id="GO:0005737">
    <property type="term" value="C:cytoplasm"/>
    <property type="evidence" value="ECO:0007669"/>
    <property type="project" value="TreeGrafter"/>
</dbReference>
<reference evidence="9" key="1">
    <citation type="submission" date="2021-01" db="EMBL/GenBank/DDBJ databases">
        <authorList>
            <person name="Corre E."/>
            <person name="Pelletier E."/>
            <person name="Niang G."/>
            <person name="Scheremetjew M."/>
            <person name="Finn R."/>
            <person name="Kale V."/>
            <person name="Holt S."/>
            <person name="Cochrane G."/>
            <person name="Meng A."/>
            <person name="Brown T."/>
            <person name="Cohen L."/>
        </authorList>
    </citation>
    <scope>NUCLEOTIDE SEQUENCE</scope>
    <source>
        <strain evidence="9">CCMP826</strain>
    </source>
</reference>
<evidence type="ECO:0000256" key="7">
    <source>
        <dbReference type="SAM" id="MobiDB-lite"/>
    </source>
</evidence>
<feature type="transmembrane region" description="Helical" evidence="6">
    <location>
        <begin position="207"/>
        <end position="223"/>
    </location>
</feature>
<evidence type="ECO:0000256" key="3">
    <source>
        <dbReference type="ARBA" id="ARBA00022692"/>
    </source>
</evidence>
<evidence type="ECO:0000313" key="10">
    <source>
        <dbReference type="EMBL" id="CAD9505806.1"/>
    </source>
</evidence>
<dbReference type="Pfam" id="PF04117">
    <property type="entry name" value="Mpv17_PMP22"/>
    <property type="match status" value="1"/>
</dbReference>
<feature type="transmembrane region" description="Helical" evidence="6">
    <location>
        <begin position="179"/>
        <end position="201"/>
    </location>
</feature>
<gene>
    <name evidence="9" type="ORF">HTAM1171_LOCUS8847</name>
    <name evidence="10" type="ORF">HTAM1171_LOCUS8848</name>
</gene>
<protein>
    <recommendedName>
        <fullName evidence="11">Peroxisomal membrane protein MPV17</fullName>
    </recommendedName>
</protein>
<feature type="region of interest" description="Disordered" evidence="7">
    <location>
        <begin position="231"/>
        <end position="281"/>
    </location>
</feature>
<organism evidence="9">
    <name type="scientific">Helicotheca tamesis</name>
    <dbReference type="NCBI Taxonomy" id="374047"/>
    <lineage>
        <taxon>Eukaryota</taxon>
        <taxon>Sar</taxon>
        <taxon>Stramenopiles</taxon>
        <taxon>Ochrophyta</taxon>
        <taxon>Bacillariophyta</taxon>
        <taxon>Mediophyceae</taxon>
        <taxon>Lithodesmiophycidae</taxon>
        <taxon>Lithodesmiales</taxon>
        <taxon>Lithodesmiaceae</taxon>
        <taxon>Helicotheca</taxon>
    </lineage>
</organism>
<comment type="similarity">
    <text evidence="2 6">Belongs to the peroxisomal membrane protein PXMP2/4 family.</text>
</comment>
<feature type="compositionally biased region" description="Basic and acidic residues" evidence="7">
    <location>
        <begin position="234"/>
        <end position="247"/>
    </location>
</feature>
<feature type="chain" id="PRO_5036191812" description="Peroxisomal membrane protein MPV17" evidence="8">
    <location>
        <begin position="24"/>
        <end position="295"/>
    </location>
</feature>